<dbReference type="Proteomes" id="UP000236990">
    <property type="component" value="Unassembled WGS sequence"/>
</dbReference>
<dbReference type="AlphaFoldDB" id="A0A2S3U1V0"/>
<reference evidence="1 2" key="1">
    <citation type="submission" date="2017-06" db="EMBL/GenBank/DDBJ databases">
        <title>Genome sequence of Lactobacillus plantarum subsp. plantarum strain SRCM101258.</title>
        <authorList>
            <person name="Cho S.H."/>
        </authorList>
    </citation>
    <scope>NUCLEOTIDE SEQUENCE [LARGE SCALE GENOMIC DNA]</scope>
    <source>
        <strain evidence="1 2">SRCM101258</strain>
    </source>
</reference>
<proteinExistence type="predicted"/>
<accession>A0A2S3U1V0</accession>
<evidence type="ECO:0000313" key="1">
    <source>
        <dbReference type="EMBL" id="POD81859.1"/>
    </source>
</evidence>
<sequence length="36" mass="4037">MQAIKNRKRELVDSIIELLPAVSPSLINAKNLSNIF</sequence>
<name>A0A2S3U1V0_LACPN</name>
<evidence type="ECO:0000313" key="2">
    <source>
        <dbReference type="Proteomes" id="UP000236990"/>
    </source>
</evidence>
<protein>
    <submittedName>
        <fullName evidence="1">Uncharacterized protein</fullName>
    </submittedName>
</protein>
<gene>
    <name evidence="1" type="ORF">S101258_03268</name>
</gene>
<organism evidence="1 2">
    <name type="scientific">Lactiplantibacillus plantarum subsp. plantarum</name>
    <dbReference type="NCBI Taxonomy" id="337330"/>
    <lineage>
        <taxon>Bacteria</taxon>
        <taxon>Bacillati</taxon>
        <taxon>Bacillota</taxon>
        <taxon>Bacilli</taxon>
        <taxon>Lactobacillales</taxon>
        <taxon>Lactobacillaceae</taxon>
        <taxon>Lactiplantibacillus</taxon>
    </lineage>
</organism>
<comment type="caution">
    <text evidence="1">The sequence shown here is derived from an EMBL/GenBank/DDBJ whole genome shotgun (WGS) entry which is preliminary data.</text>
</comment>
<dbReference type="EMBL" id="NKCZ01000127">
    <property type="protein sequence ID" value="POD81859.1"/>
    <property type="molecule type" value="Genomic_DNA"/>
</dbReference>